<name>A0A7V2SUS2_9BACT</name>
<dbReference type="EMBL" id="DRND01000003">
    <property type="protein sequence ID" value="HFC46251.1"/>
    <property type="molecule type" value="Genomic_DNA"/>
</dbReference>
<dbReference type="Pfam" id="PF11984">
    <property type="entry name" value="DUF3485"/>
    <property type="match status" value="1"/>
</dbReference>
<evidence type="ECO:0000313" key="2">
    <source>
        <dbReference type="EMBL" id="HFC46251.1"/>
    </source>
</evidence>
<reference evidence="2" key="1">
    <citation type="journal article" date="2020" name="mSystems">
        <title>Genome- and Community-Level Interaction Insights into Carbon Utilization and Element Cycling Functions of Hydrothermarchaeota in Hydrothermal Sediment.</title>
        <authorList>
            <person name="Zhou Z."/>
            <person name="Liu Y."/>
            <person name="Xu W."/>
            <person name="Pan J."/>
            <person name="Luo Z.H."/>
            <person name="Li M."/>
        </authorList>
    </citation>
    <scope>NUCLEOTIDE SEQUENCE [LARGE SCALE GENOMIC DNA]</scope>
    <source>
        <strain evidence="2">HyVt-503</strain>
    </source>
</reference>
<protein>
    <submittedName>
        <fullName evidence="2">EpsI family protein</fullName>
    </submittedName>
</protein>
<gene>
    <name evidence="2" type="primary">epsI</name>
    <name evidence="2" type="ORF">ENJ63_00040</name>
</gene>
<accession>A0A7V2SUS2</accession>
<dbReference type="InterPro" id="IPR014263">
    <property type="entry name" value="Methanolan_biosynth_EpsI"/>
</dbReference>
<dbReference type="Proteomes" id="UP000885797">
    <property type="component" value="Unassembled WGS sequence"/>
</dbReference>
<comment type="caution">
    <text evidence="2">The sequence shown here is derived from an EMBL/GenBank/DDBJ whole genome shotgun (WGS) entry which is preliminary data.</text>
</comment>
<organism evidence="2">
    <name type="scientific">Dissulfuribacter thermophilus</name>
    <dbReference type="NCBI Taxonomy" id="1156395"/>
    <lineage>
        <taxon>Bacteria</taxon>
        <taxon>Pseudomonadati</taxon>
        <taxon>Thermodesulfobacteriota</taxon>
        <taxon>Dissulfuribacteria</taxon>
        <taxon>Dissulfuribacterales</taxon>
        <taxon>Dissulfuribacteraceae</taxon>
        <taxon>Dissulfuribacter</taxon>
    </lineage>
</organism>
<feature type="non-terminal residue" evidence="2">
    <location>
        <position position="1"/>
    </location>
</feature>
<proteinExistence type="predicted"/>
<feature type="domain" description="Methanolan biosynthesis EpsI" evidence="1">
    <location>
        <begin position="1"/>
        <end position="111"/>
    </location>
</feature>
<evidence type="ECO:0000259" key="1">
    <source>
        <dbReference type="Pfam" id="PF11984"/>
    </source>
</evidence>
<sequence length="114" mass="13325">YPGSGWSPIRSDVVTLDVDALGTGEKQRIKINEYLLQKGESRQMVYYWYQSRGRVIANEYVDRFYMILDSILRRRSDGALVRISGAVDPEGRQKVVLLEFIRELYPHLQEFLPE</sequence>
<dbReference type="NCBIfam" id="TIGR02914">
    <property type="entry name" value="EpsI_fam"/>
    <property type="match status" value="1"/>
</dbReference>
<dbReference type="AlphaFoldDB" id="A0A7V2SUS2"/>